<comment type="catalytic activity">
    <reaction evidence="1">
        <text>[E2 ubiquitin-conjugating enzyme]-S-ubiquitinyl-L-cysteine + [acceptor protein]-L-lysine = [E2 ubiquitin-conjugating enzyme]-L-cysteine + [acceptor protein]-N(6)-ubiquitinyl-L-lysine.</text>
        <dbReference type="EC" id="2.3.2.31"/>
    </reaction>
</comment>
<dbReference type="EC" id="2.3.2.31" evidence="3"/>
<dbReference type="RefSeq" id="XP_030991366.1">
    <property type="nucleotide sequence ID" value="XM_031144059.1"/>
</dbReference>
<feature type="region of interest" description="Disordered" evidence="12">
    <location>
        <begin position="530"/>
        <end position="687"/>
    </location>
</feature>
<dbReference type="InterPro" id="IPR016135">
    <property type="entry name" value="UBQ-conjugating_enzyme/RWD"/>
</dbReference>
<feature type="compositionally biased region" description="Basic and acidic residues" evidence="12">
    <location>
        <begin position="534"/>
        <end position="550"/>
    </location>
</feature>
<organism evidence="16 17">
    <name type="scientific">Thyridium curvatum</name>
    <dbReference type="NCBI Taxonomy" id="1093900"/>
    <lineage>
        <taxon>Eukaryota</taxon>
        <taxon>Fungi</taxon>
        <taxon>Dikarya</taxon>
        <taxon>Ascomycota</taxon>
        <taxon>Pezizomycotina</taxon>
        <taxon>Sordariomycetes</taxon>
        <taxon>Sordariomycetidae</taxon>
        <taxon>Thyridiales</taxon>
        <taxon>Thyridiaceae</taxon>
        <taxon>Thyridium</taxon>
    </lineage>
</organism>
<accession>A0A507AHY1</accession>
<dbReference type="PROSITE" id="PS50089">
    <property type="entry name" value="ZF_RING_2"/>
    <property type="match status" value="1"/>
</dbReference>
<proteinExistence type="inferred from homology"/>
<dbReference type="Pfam" id="PF01485">
    <property type="entry name" value="IBR"/>
    <property type="match status" value="1"/>
</dbReference>
<evidence type="ECO:0000256" key="2">
    <source>
        <dbReference type="ARBA" id="ARBA00004906"/>
    </source>
</evidence>
<dbReference type="GO" id="GO:0008270">
    <property type="term" value="F:zinc ion binding"/>
    <property type="evidence" value="ECO:0007669"/>
    <property type="project" value="UniProtKB-KW"/>
</dbReference>
<dbReference type="GeneID" id="41976575"/>
<protein>
    <recommendedName>
        <fullName evidence="3">RBR-type E3 ubiquitin transferase</fullName>
        <ecNumber evidence="3">2.3.2.31</ecNumber>
    </recommendedName>
</protein>
<feature type="compositionally biased region" description="Acidic residues" evidence="12">
    <location>
        <begin position="317"/>
        <end position="326"/>
    </location>
</feature>
<dbReference type="Proteomes" id="UP000319257">
    <property type="component" value="Unassembled WGS sequence"/>
</dbReference>
<dbReference type="InterPro" id="IPR031127">
    <property type="entry name" value="E3_UB_ligase_RBR"/>
</dbReference>
<dbReference type="SMART" id="SM00184">
    <property type="entry name" value="RING"/>
    <property type="match status" value="2"/>
</dbReference>
<sequence length="736" mass="79017">MDESDDQRDTELGSLSAIFPEIQLDARDPHRFSLEVPVHPSEPVVVYFPAPASGPVDNPEAGALGGQIDSHGLSHLPAVRLDISLPKGYPEAAPPDITISTSPPWLPAEVSKRLGADATRLWEEMGRDSVVFTYIDHVQQEAENVFGLVGEKGNLEVDAQHKIAILDYDIKATRAAFEKETFECGVCLDPKKGSVCHRMLDCGHVFCVQCLQDFYNNAITEGDLASVRCLEPTCAKERGAATAGKKRRKPKTFISPSELLQIPLDHDMVTRYVTLKYKTELESDKNTIYCPRSWCNGAARSKRHKKPEGFELAEASGDSDPEEEPGPGDQGGSSDAKKKAHKVPETADLLAICEDCGFAFCSRCFQTWHGEFYRCTPRRDKGELTAEEQASLEYMQLHTTPCPTCAAPAQKTHGCNHMICYRCQSHFCYLCSAWLDPGNPYQHFNQAPDGRVTGCYMRLWELEGGDGDDVGYNFAGGPGLGPGPPHPPPPPAAAAAQLYLVEPRAVVVEIEEPEDGVEGGLGAIHEVVAADGGNGRRQDDGQAGRAEVAREGPLVLRIAAEQPPRRDQAVPPPAAPAPPGPGARHRGGGQVANRAPPHQQQQQQPGGAAGPRRGGGRGPPAGQAGGRGRGGGGHRQNQNQNHQINQRHHNANGARNGQGAAGRGGAAAAAAGPGQVRGEQGANIAPVGGGVQELNEAQQAWVRHFVQLALDDNEDLVESDSDEDEELIFWPEGFGQ</sequence>
<feature type="domain" description="RWD" evidence="14">
    <location>
        <begin position="10"/>
        <end position="145"/>
    </location>
</feature>
<evidence type="ECO:0000313" key="16">
    <source>
        <dbReference type="EMBL" id="TPX09655.1"/>
    </source>
</evidence>
<dbReference type="InterPro" id="IPR054694">
    <property type="entry name" value="Parkin-like_IBR"/>
</dbReference>
<comment type="caution">
    <text evidence="16">The sequence shown here is derived from an EMBL/GenBank/DDBJ whole genome shotgun (WGS) entry which is preliminary data.</text>
</comment>
<keyword evidence="6" id="KW-0677">Repeat</keyword>
<evidence type="ECO:0000256" key="7">
    <source>
        <dbReference type="ARBA" id="ARBA00022771"/>
    </source>
</evidence>
<dbReference type="InterPro" id="IPR047548">
    <property type="entry name" value="Rcat_RBR_RNF14"/>
</dbReference>
<dbReference type="AlphaFoldDB" id="A0A507AHY1"/>
<evidence type="ECO:0000259" key="15">
    <source>
        <dbReference type="PROSITE" id="PS51873"/>
    </source>
</evidence>
<dbReference type="PANTHER" id="PTHR11685">
    <property type="entry name" value="RBR FAMILY RING FINGER AND IBR DOMAIN-CONTAINING"/>
    <property type="match status" value="1"/>
</dbReference>
<dbReference type="InterPro" id="IPR013083">
    <property type="entry name" value="Znf_RING/FYVE/PHD"/>
</dbReference>
<dbReference type="InterPro" id="IPR017907">
    <property type="entry name" value="Znf_RING_CS"/>
</dbReference>
<dbReference type="SUPFAM" id="SSF57850">
    <property type="entry name" value="RING/U-box"/>
    <property type="match status" value="2"/>
</dbReference>
<evidence type="ECO:0000256" key="1">
    <source>
        <dbReference type="ARBA" id="ARBA00001798"/>
    </source>
</evidence>
<dbReference type="CDD" id="cd23134">
    <property type="entry name" value="RING-HC_ITT1-like"/>
    <property type="match status" value="1"/>
</dbReference>
<name>A0A507AHY1_9PEZI</name>
<evidence type="ECO:0000313" key="17">
    <source>
        <dbReference type="Proteomes" id="UP000319257"/>
    </source>
</evidence>
<comment type="similarity">
    <text evidence="10">Belongs to the RBR family. RNF14 subfamily.</text>
</comment>
<feature type="compositionally biased region" description="Low complexity" evidence="12">
    <location>
        <begin position="592"/>
        <end position="606"/>
    </location>
</feature>
<dbReference type="Pfam" id="PF05773">
    <property type="entry name" value="RWD"/>
    <property type="match status" value="1"/>
</dbReference>
<feature type="compositionally biased region" description="Low complexity" evidence="12">
    <location>
        <begin position="666"/>
        <end position="678"/>
    </location>
</feature>
<dbReference type="CDD" id="cd20354">
    <property type="entry name" value="Rcat_RBR_RNF14"/>
    <property type="match status" value="1"/>
</dbReference>
<keyword evidence="9" id="KW-0862">Zinc</keyword>
<dbReference type="InterPro" id="IPR006575">
    <property type="entry name" value="RWD_dom"/>
</dbReference>
<dbReference type="SMART" id="SM00647">
    <property type="entry name" value="IBR"/>
    <property type="match status" value="2"/>
</dbReference>
<dbReference type="SMART" id="SM00591">
    <property type="entry name" value="RWD"/>
    <property type="match status" value="1"/>
</dbReference>
<dbReference type="InterPro" id="IPR002867">
    <property type="entry name" value="IBR_dom"/>
</dbReference>
<keyword evidence="17" id="KW-1185">Reference proteome</keyword>
<keyword evidence="7 11" id="KW-0863">Zinc-finger</keyword>
<feature type="compositionally biased region" description="Gly residues" evidence="12">
    <location>
        <begin position="607"/>
        <end position="634"/>
    </location>
</feature>
<dbReference type="Gene3D" id="3.30.40.10">
    <property type="entry name" value="Zinc/RING finger domain, C3HC4 (zinc finger)"/>
    <property type="match status" value="1"/>
</dbReference>
<keyword evidence="4" id="KW-0808">Transferase</keyword>
<evidence type="ECO:0000256" key="8">
    <source>
        <dbReference type="ARBA" id="ARBA00022786"/>
    </source>
</evidence>
<evidence type="ECO:0000256" key="9">
    <source>
        <dbReference type="ARBA" id="ARBA00022833"/>
    </source>
</evidence>
<dbReference type="STRING" id="1093900.A0A507AHY1"/>
<evidence type="ECO:0000256" key="4">
    <source>
        <dbReference type="ARBA" id="ARBA00022679"/>
    </source>
</evidence>
<dbReference type="InterPro" id="IPR001841">
    <property type="entry name" value="Znf_RING"/>
</dbReference>
<dbReference type="CDD" id="cd23820">
    <property type="entry name" value="RWD_RNF14"/>
    <property type="match status" value="1"/>
</dbReference>
<evidence type="ECO:0000256" key="10">
    <source>
        <dbReference type="ARBA" id="ARBA00044508"/>
    </source>
</evidence>
<dbReference type="Pfam" id="PF22605">
    <property type="entry name" value="IBR_2"/>
    <property type="match status" value="1"/>
</dbReference>
<feature type="domain" description="RING-type" evidence="15">
    <location>
        <begin position="180"/>
        <end position="459"/>
    </location>
</feature>
<evidence type="ECO:0000259" key="13">
    <source>
        <dbReference type="PROSITE" id="PS50089"/>
    </source>
</evidence>
<keyword evidence="5" id="KW-0479">Metal-binding</keyword>
<evidence type="ECO:0000259" key="14">
    <source>
        <dbReference type="PROSITE" id="PS50908"/>
    </source>
</evidence>
<feature type="domain" description="RING-type" evidence="13">
    <location>
        <begin position="184"/>
        <end position="229"/>
    </location>
</feature>
<dbReference type="PROSITE" id="PS50908">
    <property type="entry name" value="RWD"/>
    <property type="match status" value="1"/>
</dbReference>
<dbReference type="InterPro" id="IPR044066">
    <property type="entry name" value="TRIAD_supradom"/>
</dbReference>
<evidence type="ECO:0000256" key="12">
    <source>
        <dbReference type="SAM" id="MobiDB-lite"/>
    </source>
</evidence>
<dbReference type="Gene3D" id="1.20.120.1750">
    <property type="match status" value="1"/>
</dbReference>
<evidence type="ECO:0000256" key="5">
    <source>
        <dbReference type="ARBA" id="ARBA00022723"/>
    </source>
</evidence>
<evidence type="ECO:0000256" key="6">
    <source>
        <dbReference type="ARBA" id="ARBA00022737"/>
    </source>
</evidence>
<evidence type="ECO:0000256" key="3">
    <source>
        <dbReference type="ARBA" id="ARBA00012251"/>
    </source>
</evidence>
<dbReference type="FunFam" id="3.10.110.10:FF:000112">
    <property type="entry name" value="RBR-type E3 ubiquitin transferase"/>
    <property type="match status" value="1"/>
</dbReference>
<reference evidence="16 17" key="1">
    <citation type="submission" date="2019-06" db="EMBL/GenBank/DDBJ databases">
        <title>Draft genome sequence of the filamentous fungus Phialemoniopsis curvata isolated from diesel fuel.</title>
        <authorList>
            <person name="Varaljay V.A."/>
            <person name="Lyon W.J."/>
            <person name="Crouch A.L."/>
            <person name="Drake C.E."/>
            <person name="Hollomon J.M."/>
            <person name="Nadeau L.J."/>
            <person name="Nunn H.S."/>
            <person name="Stevenson B.S."/>
            <person name="Bojanowski C.L."/>
            <person name="Crookes-Goodson W.J."/>
        </authorList>
    </citation>
    <scope>NUCLEOTIDE SEQUENCE [LARGE SCALE GENOMIC DNA]</scope>
    <source>
        <strain evidence="16 17">D216</strain>
    </source>
</reference>
<keyword evidence="8" id="KW-0833">Ubl conjugation pathway</keyword>
<gene>
    <name evidence="16" type="ORF">E0L32_009128</name>
</gene>
<feature type="region of interest" description="Disordered" evidence="12">
    <location>
        <begin position="306"/>
        <end position="340"/>
    </location>
</feature>
<dbReference type="GO" id="GO:0061630">
    <property type="term" value="F:ubiquitin protein ligase activity"/>
    <property type="evidence" value="ECO:0007669"/>
    <property type="project" value="UniProtKB-EC"/>
</dbReference>
<comment type="pathway">
    <text evidence="2">Protein modification; protein ubiquitination.</text>
</comment>
<dbReference type="FunFam" id="3.30.40.10:FF:000416">
    <property type="entry name" value="RBR-type E3 ubiquitin transferase"/>
    <property type="match status" value="1"/>
</dbReference>
<feature type="compositionally biased region" description="Low complexity" evidence="12">
    <location>
        <begin position="635"/>
        <end position="644"/>
    </location>
</feature>
<dbReference type="InParanoid" id="A0A507AHY1"/>
<feature type="compositionally biased region" description="Pro residues" evidence="12">
    <location>
        <begin position="570"/>
        <end position="581"/>
    </location>
</feature>
<dbReference type="EMBL" id="SKBQ01000064">
    <property type="protein sequence ID" value="TPX09655.1"/>
    <property type="molecule type" value="Genomic_DNA"/>
</dbReference>
<dbReference type="Gene3D" id="3.10.110.10">
    <property type="entry name" value="Ubiquitin Conjugating Enzyme"/>
    <property type="match status" value="1"/>
</dbReference>
<evidence type="ECO:0000256" key="11">
    <source>
        <dbReference type="PROSITE-ProRule" id="PRU00175"/>
    </source>
</evidence>
<dbReference type="PROSITE" id="PS00518">
    <property type="entry name" value="ZF_RING_1"/>
    <property type="match status" value="1"/>
</dbReference>
<dbReference type="OrthoDB" id="1431934at2759"/>
<dbReference type="GO" id="GO:0016567">
    <property type="term" value="P:protein ubiquitination"/>
    <property type="evidence" value="ECO:0007669"/>
    <property type="project" value="InterPro"/>
</dbReference>
<dbReference type="SUPFAM" id="SSF54495">
    <property type="entry name" value="UBC-like"/>
    <property type="match status" value="1"/>
</dbReference>
<dbReference type="PROSITE" id="PS51873">
    <property type="entry name" value="TRIAD"/>
    <property type="match status" value="1"/>
</dbReference>